<evidence type="ECO:0000259" key="7">
    <source>
        <dbReference type="PROSITE" id="PS50262"/>
    </source>
</evidence>
<evidence type="ECO:0000313" key="8">
    <source>
        <dbReference type="EMBL" id="GMI23134.1"/>
    </source>
</evidence>
<dbReference type="Gene3D" id="1.20.1070.10">
    <property type="entry name" value="Rhodopsin 7-helix transmembrane proteins"/>
    <property type="match status" value="1"/>
</dbReference>
<dbReference type="PANTHER" id="PTHR23112">
    <property type="entry name" value="G PROTEIN-COUPLED RECEPTOR 157-RELATED"/>
    <property type="match status" value="1"/>
</dbReference>
<evidence type="ECO:0000256" key="3">
    <source>
        <dbReference type="ARBA" id="ARBA00022989"/>
    </source>
</evidence>
<evidence type="ECO:0000256" key="2">
    <source>
        <dbReference type="ARBA" id="ARBA00022692"/>
    </source>
</evidence>
<comment type="caution">
    <text evidence="8">The sequence shown here is derived from an EMBL/GenBank/DDBJ whole genome shotgun (WGS) entry which is preliminary data.</text>
</comment>
<accession>A0ABQ6MBE1</accession>
<feature type="transmembrane region" description="Helical" evidence="6">
    <location>
        <begin position="6"/>
        <end position="27"/>
    </location>
</feature>
<keyword evidence="3 6" id="KW-1133">Transmembrane helix</keyword>
<organism evidence="8 9">
    <name type="scientific">Tetraparma gracilis</name>
    <dbReference type="NCBI Taxonomy" id="2962635"/>
    <lineage>
        <taxon>Eukaryota</taxon>
        <taxon>Sar</taxon>
        <taxon>Stramenopiles</taxon>
        <taxon>Ochrophyta</taxon>
        <taxon>Bolidophyceae</taxon>
        <taxon>Parmales</taxon>
        <taxon>Triparmaceae</taxon>
        <taxon>Tetraparma</taxon>
    </lineage>
</organism>
<feature type="domain" description="G-protein coupled receptors family 1 profile" evidence="7">
    <location>
        <begin position="20"/>
        <end position="262"/>
    </location>
</feature>
<evidence type="ECO:0000256" key="6">
    <source>
        <dbReference type="SAM" id="Phobius"/>
    </source>
</evidence>
<dbReference type="Pfam" id="PF05462">
    <property type="entry name" value="Dicty_CAR"/>
    <property type="match status" value="1"/>
</dbReference>
<name>A0ABQ6MBE1_9STRA</name>
<proteinExistence type="predicted"/>
<gene>
    <name evidence="8" type="ORF">TeGR_g9649</name>
</gene>
<keyword evidence="9" id="KW-1185">Reference proteome</keyword>
<evidence type="ECO:0000256" key="5">
    <source>
        <dbReference type="SAM" id="MobiDB-lite"/>
    </source>
</evidence>
<dbReference type="EMBL" id="BRYB01000115">
    <property type="protein sequence ID" value="GMI23134.1"/>
    <property type="molecule type" value="Genomic_DNA"/>
</dbReference>
<dbReference type="PANTHER" id="PTHR23112:SF0">
    <property type="entry name" value="TRANSMEMBRANE PROTEIN 116"/>
    <property type="match status" value="1"/>
</dbReference>
<keyword evidence="4 6" id="KW-0472">Membrane</keyword>
<feature type="region of interest" description="Disordered" evidence="5">
    <location>
        <begin position="274"/>
        <end position="298"/>
    </location>
</feature>
<dbReference type="InterPro" id="IPR017452">
    <property type="entry name" value="GPCR_Rhodpsn_7TM"/>
</dbReference>
<feature type="transmembrane region" description="Helical" evidence="6">
    <location>
        <begin position="118"/>
        <end position="140"/>
    </location>
</feature>
<dbReference type="PROSITE" id="PS50262">
    <property type="entry name" value="G_PROTEIN_RECEP_F1_2"/>
    <property type="match status" value="1"/>
</dbReference>
<feature type="transmembrane region" description="Helical" evidence="6">
    <location>
        <begin position="79"/>
        <end position="97"/>
    </location>
</feature>
<evidence type="ECO:0000256" key="1">
    <source>
        <dbReference type="ARBA" id="ARBA00004141"/>
    </source>
</evidence>
<keyword evidence="2 6" id="KW-0812">Transmembrane</keyword>
<evidence type="ECO:0000313" key="9">
    <source>
        <dbReference type="Proteomes" id="UP001165060"/>
    </source>
</evidence>
<evidence type="ECO:0000256" key="4">
    <source>
        <dbReference type="ARBA" id="ARBA00023136"/>
    </source>
</evidence>
<dbReference type="Proteomes" id="UP001165060">
    <property type="component" value="Unassembled WGS sequence"/>
</dbReference>
<protein>
    <recommendedName>
        <fullName evidence="7">G-protein coupled receptors family 1 profile domain-containing protein</fullName>
    </recommendedName>
</protein>
<feature type="transmembrane region" description="Helical" evidence="6">
    <location>
        <begin position="165"/>
        <end position="186"/>
    </location>
</feature>
<dbReference type="SUPFAM" id="SSF81321">
    <property type="entry name" value="Family A G protein-coupled receptor-like"/>
    <property type="match status" value="1"/>
</dbReference>
<comment type="subcellular location">
    <subcellularLocation>
        <location evidence="1">Membrane</location>
        <topology evidence="1">Multi-pass membrane protein</topology>
    </subcellularLocation>
</comment>
<feature type="transmembrane region" description="Helical" evidence="6">
    <location>
        <begin position="39"/>
        <end position="59"/>
    </location>
</feature>
<reference evidence="8 9" key="1">
    <citation type="journal article" date="2023" name="Commun. Biol.">
        <title>Genome analysis of Parmales, the sister group of diatoms, reveals the evolutionary specialization of diatoms from phago-mixotrophs to photoautotrophs.</title>
        <authorList>
            <person name="Ban H."/>
            <person name="Sato S."/>
            <person name="Yoshikawa S."/>
            <person name="Yamada K."/>
            <person name="Nakamura Y."/>
            <person name="Ichinomiya M."/>
            <person name="Sato N."/>
            <person name="Blanc-Mathieu R."/>
            <person name="Endo H."/>
            <person name="Kuwata A."/>
            <person name="Ogata H."/>
        </authorList>
    </citation>
    <scope>NUCLEOTIDE SEQUENCE [LARGE SCALE GENOMIC DNA]</scope>
</reference>
<feature type="transmembrane region" description="Helical" evidence="6">
    <location>
        <begin position="207"/>
        <end position="228"/>
    </location>
</feature>
<dbReference type="CDD" id="cd00637">
    <property type="entry name" value="7tm_classA_rhodopsin-like"/>
    <property type="match status" value="1"/>
</dbReference>
<sequence>MPSSAAYLGCCIISVLSILTSASLFILCYRSPRLRSQPFLLPVCWLSLSDLVWAVWALISYVPAYLDKPPPSRGFSCALLAWVGNTGALSSFFWYAVITRHCIAVITWRELYKPSASLSLTTTVCVWAAAIFFTSLPAFWGSDGLGPVDDGYECWIPKTSLRLTYYGPLALVMLQAMYLLVVAGRFSYYVPSSATAMPFRRRMIGRIVLFVFVFVLCWGEAAVCRVIEYFNDYKNFDDEFPALENLHVLMKGSAGLVNGVIWLTSKAVKDELMGAVDDEEDEESRWSSGGGKRHSMADSLLARFTDAGDGESA</sequence>